<comment type="caution">
    <text evidence="2">The sequence shown here is derived from an EMBL/GenBank/DDBJ whole genome shotgun (WGS) entry which is preliminary data.</text>
</comment>
<feature type="compositionally biased region" description="Polar residues" evidence="1">
    <location>
        <begin position="588"/>
        <end position="597"/>
    </location>
</feature>
<dbReference type="Proteomes" id="UP001302676">
    <property type="component" value="Unassembled WGS sequence"/>
</dbReference>
<dbReference type="EMBL" id="MU853574">
    <property type="protein sequence ID" value="KAK4144819.1"/>
    <property type="molecule type" value="Genomic_DNA"/>
</dbReference>
<reference evidence="2" key="2">
    <citation type="submission" date="2023-05" db="EMBL/GenBank/DDBJ databases">
        <authorList>
            <consortium name="Lawrence Berkeley National Laboratory"/>
            <person name="Steindorff A."/>
            <person name="Hensen N."/>
            <person name="Bonometti L."/>
            <person name="Westerberg I."/>
            <person name="Brannstrom I.O."/>
            <person name="Guillou S."/>
            <person name="Cros-Aarteil S."/>
            <person name="Calhoun S."/>
            <person name="Haridas S."/>
            <person name="Kuo A."/>
            <person name="Mondo S."/>
            <person name="Pangilinan J."/>
            <person name="Riley R."/>
            <person name="Labutti K."/>
            <person name="Andreopoulos B."/>
            <person name="Lipzen A."/>
            <person name="Chen C."/>
            <person name="Yanf M."/>
            <person name="Daum C."/>
            <person name="Ng V."/>
            <person name="Clum A."/>
            <person name="Ohm R."/>
            <person name="Martin F."/>
            <person name="Silar P."/>
            <person name="Natvig D."/>
            <person name="Lalanne C."/>
            <person name="Gautier V."/>
            <person name="Ament-Velasquez S.L."/>
            <person name="Kruys A."/>
            <person name="Hutchinson M.I."/>
            <person name="Powell A.J."/>
            <person name="Barry K."/>
            <person name="Miller A.N."/>
            <person name="Grigoriev I.V."/>
            <person name="Debuchy R."/>
            <person name="Gladieux P."/>
            <person name="Thoren M.H."/>
            <person name="Johannesson H."/>
        </authorList>
    </citation>
    <scope>NUCLEOTIDE SEQUENCE</scope>
    <source>
        <strain evidence="2">CBS 141.50</strain>
    </source>
</reference>
<keyword evidence="3" id="KW-1185">Reference proteome</keyword>
<feature type="region of interest" description="Disordered" evidence="1">
    <location>
        <begin position="546"/>
        <end position="613"/>
    </location>
</feature>
<organism evidence="2 3">
    <name type="scientific">Dichotomopilus funicola</name>
    <dbReference type="NCBI Taxonomy" id="1934379"/>
    <lineage>
        <taxon>Eukaryota</taxon>
        <taxon>Fungi</taxon>
        <taxon>Dikarya</taxon>
        <taxon>Ascomycota</taxon>
        <taxon>Pezizomycotina</taxon>
        <taxon>Sordariomycetes</taxon>
        <taxon>Sordariomycetidae</taxon>
        <taxon>Sordariales</taxon>
        <taxon>Chaetomiaceae</taxon>
        <taxon>Dichotomopilus</taxon>
    </lineage>
</organism>
<feature type="compositionally biased region" description="Polar residues" evidence="1">
    <location>
        <begin position="234"/>
        <end position="248"/>
    </location>
</feature>
<feature type="region of interest" description="Disordered" evidence="1">
    <location>
        <begin position="465"/>
        <end position="519"/>
    </location>
</feature>
<dbReference type="GeneID" id="87813502"/>
<accession>A0AAN6ZP36</accession>
<feature type="non-terminal residue" evidence="2">
    <location>
        <position position="646"/>
    </location>
</feature>
<evidence type="ECO:0000313" key="3">
    <source>
        <dbReference type="Proteomes" id="UP001302676"/>
    </source>
</evidence>
<evidence type="ECO:0000313" key="2">
    <source>
        <dbReference type="EMBL" id="KAK4144819.1"/>
    </source>
</evidence>
<evidence type="ECO:0000256" key="1">
    <source>
        <dbReference type="SAM" id="MobiDB-lite"/>
    </source>
</evidence>
<dbReference type="RefSeq" id="XP_062638190.1">
    <property type="nucleotide sequence ID" value="XM_062776889.1"/>
</dbReference>
<gene>
    <name evidence="2" type="ORF">C8A04DRAFT_11232</name>
</gene>
<feature type="compositionally biased region" description="Acidic residues" evidence="1">
    <location>
        <begin position="548"/>
        <end position="566"/>
    </location>
</feature>
<name>A0AAN6ZP36_9PEZI</name>
<dbReference type="AlphaFoldDB" id="A0AAN6ZP36"/>
<dbReference type="PANTHER" id="PTHR35391:SF7">
    <property type="entry name" value="C2H2-TYPE DOMAIN-CONTAINING PROTEIN"/>
    <property type="match status" value="1"/>
</dbReference>
<dbReference type="PANTHER" id="PTHR35391">
    <property type="entry name" value="C2H2-TYPE DOMAIN-CONTAINING PROTEIN-RELATED"/>
    <property type="match status" value="1"/>
</dbReference>
<protein>
    <submittedName>
        <fullName evidence="2">Uncharacterized protein</fullName>
    </submittedName>
</protein>
<reference evidence="2" key="1">
    <citation type="journal article" date="2023" name="Mol. Phylogenet. Evol.">
        <title>Genome-scale phylogeny and comparative genomics of the fungal order Sordariales.</title>
        <authorList>
            <person name="Hensen N."/>
            <person name="Bonometti L."/>
            <person name="Westerberg I."/>
            <person name="Brannstrom I.O."/>
            <person name="Guillou S."/>
            <person name="Cros-Aarteil S."/>
            <person name="Calhoun S."/>
            <person name="Haridas S."/>
            <person name="Kuo A."/>
            <person name="Mondo S."/>
            <person name="Pangilinan J."/>
            <person name="Riley R."/>
            <person name="LaButti K."/>
            <person name="Andreopoulos B."/>
            <person name="Lipzen A."/>
            <person name="Chen C."/>
            <person name="Yan M."/>
            <person name="Daum C."/>
            <person name="Ng V."/>
            <person name="Clum A."/>
            <person name="Steindorff A."/>
            <person name="Ohm R.A."/>
            <person name="Martin F."/>
            <person name="Silar P."/>
            <person name="Natvig D.O."/>
            <person name="Lalanne C."/>
            <person name="Gautier V."/>
            <person name="Ament-Velasquez S.L."/>
            <person name="Kruys A."/>
            <person name="Hutchinson M.I."/>
            <person name="Powell A.J."/>
            <person name="Barry K."/>
            <person name="Miller A.N."/>
            <person name="Grigoriev I.V."/>
            <person name="Debuchy R."/>
            <person name="Gladieux P."/>
            <person name="Hiltunen Thoren M."/>
            <person name="Johannesson H."/>
        </authorList>
    </citation>
    <scope>NUCLEOTIDE SEQUENCE</scope>
    <source>
        <strain evidence="2">CBS 141.50</strain>
    </source>
</reference>
<sequence>MDFGQVPTTRQANRDVHIADEAGDILYNLACECETLFNARLAELEGQVSPVAELLTEYQQRFAIWAAYLGVFARKSQSLDKRLEKYPDVVDLAVLLLDEVRRNLAQSGNEPGVEEDHEDNQHTRVAALEALEATFPRLNRLGVTIRRASLDKIIVKSQRFTATVDRTSFTDDCRFCVQVLYPECHPSLREYLAKTMTTRYQTMLYQAHRTETLQSRRPTRPSEPMAAIAEGEELSQSPHPSTVDNTQAGPGRASHVPETHPVARSTISQSDDLSSINNSTQFRQQIARGNYLAAPTERRGGTSSIQVSRGKYPSLGVQKNADIARCPWCGALMDRRRMTENEWRRHTDEDLETYPCISEECPDGHPAHPSFDAWFHHMKSHSPLWHERLYPTPSRVHVCLVCENNHDVYNTAEELHRHLTDDHSDMFDASKLRVIAQGSKVERPRPWNECLMCRYPVEEVARLTPPKRQKRQLSLDHNKRLKPAAAPELQGPSVPRKLEDCPSPSDDSLEEQNKPALDDSKTMARHIAGHLQTLMLLTIRLASLQKEEDGDEEEDDADSEAAELDDPSGVSGASDAIRALDPEGGQFGSPSTGSSLSDGEALETVDMPHVDPIPDAVVDFDAVPRPHDGLPVEEDELLQELIESWA</sequence>
<feature type="region of interest" description="Disordered" evidence="1">
    <location>
        <begin position="231"/>
        <end position="274"/>
    </location>
</feature>
<proteinExistence type="predicted"/>
<feature type="compositionally biased region" description="Polar residues" evidence="1">
    <location>
        <begin position="265"/>
        <end position="274"/>
    </location>
</feature>